<evidence type="ECO:0000313" key="1">
    <source>
        <dbReference type="EMBL" id="KRZ55255.1"/>
    </source>
</evidence>
<sequence>MSGQRSRRRRLLGCVNLTGRINMQRRSQLGWIVGEQAGVQVLEVKFCRHLALKPPLVPIQFRVFAHSLQGSGDVAFVLFSEKLEMSWKEFQNFKLAFSLMALQQPSRSATSFRLLSACSSKWKKRTRQIKKRCSFVPDNDFWQYYFCPCRETLFNSRPTTNPQLPLDVELQSGKDTQAGRQAGSMLAISSFKEILTQPLVAFGQKRIAQAPPTGDRRRALECDNQRQLTAAK</sequence>
<keyword evidence="2" id="KW-1185">Reference proteome</keyword>
<dbReference type="Proteomes" id="UP000054721">
    <property type="component" value="Unassembled WGS sequence"/>
</dbReference>
<organism evidence="1 2">
    <name type="scientific">Trichinella nativa</name>
    <dbReference type="NCBI Taxonomy" id="6335"/>
    <lineage>
        <taxon>Eukaryota</taxon>
        <taxon>Metazoa</taxon>
        <taxon>Ecdysozoa</taxon>
        <taxon>Nematoda</taxon>
        <taxon>Enoplea</taxon>
        <taxon>Dorylaimia</taxon>
        <taxon>Trichinellida</taxon>
        <taxon>Trichinellidae</taxon>
        <taxon>Trichinella</taxon>
    </lineage>
</organism>
<dbReference type="OrthoDB" id="5920744at2759"/>
<gene>
    <name evidence="1" type="ORF">T02_3497</name>
</gene>
<dbReference type="EMBL" id="JYDW01000119">
    <property type="protein sequence ID" value="KRZ55255.1"/>
    <property type="molecule type" value="Genomic_DNA"/>
</dbReference>
<name>A0A0V1L7A2_9BILA</name>
<protein>
    <submittedName>
        <fullName evidence="1">Uncharacterized protein</fullName>
    </submittedName>
</protein>
<accession>A0A0V1L7A2</accession>
<proteinExistence type="predicted"/>
<evidence type="ECO:0000313" key="2">
    <source>
        <dbReference type="Proteomes" id="UP000054721"/>
    </source>
</evidence>
<dbReference type="AlphaFoldDB" id="A0A0V1L7A2"/>
<comment type="caution">
    <text evidence="1">The sequence shown here is derived from an EMBL/GenBank/DDBJ whole genome shotgun (WGS) entry which is preliminary data.</text>
</comment>
<reference evidence="1 2" key="1">
    <citation type="submission" date="2015-05" db="EMBL/GenBank/DDBJ databases">
        <title>Evolution of Trichinella species and genotypes.</title>
        <authorList>
            <person name="Korhonen P.K."/>
            <person name="Edoardo P."/>
            <person name="Giuseppe L.R."/>
            <person name="Gasser R.B."/>
        </authorList>
    </citation>
    <scope>NUCLEOTIDE SEQUENCE [LARGE SCALE GENOMIC DNA]</scope>
    <source>
        <strain evidence="1">ISS10</strain>
    </source>
</reference>